<evidence type="ECO:0000256" key="6">
    <source>
        <dbReference type="ARBA" id="ARBA00022759"/>
    </source>
</evidence>
<keyword evidence="7" id="KW-0378">Hydrolase</keyword>
<name>A0A6L2MXN7_TANCI</name>
<dbReference type="InterPro" id="IPR043128">
    <property type="entry name" value="Rev_trsase/Diguanyl_cyclase"/>
</dbReference>
<sequence>MSTQQDIYAAGSKNRLPMLNKDNYVPWSSRLLRYAKSKPNGKLIYNSIMNGPYVRRIIPEPGDPDRKVPIAKTFHEQTGDELTEKEEIWLRLQQIKKGSDIEIQDKKAKLFNEWERNGNIVAARAEGNANRNNGNQIRCYNCRGLGIQLQAEEFDLIASIRDLDKIGKVNENCILMANLQQASTSNTQIDNAPVYDSDGSAEKAAKFVRDFKSLAKEADESLAKHKALEFEIERFESSSYNAMQQNLKRLQAQLEDLKGKSKDTPCESDTLDPLSQKLENENGINWTRSCVNVIAFACVIEFWLLKTCLRGMPIPVYVWLLDWRGTPIPVFVWLLDRLATPTLVCVRSCPNLVLQLGKDPKVLADLLPNHEEGERVNGLVEVGGVEDLGEGVNWGVGGAPDFSTIIAQQLQNLLRTILAQVGNQGNVGNKNGNVVNENVQENVRNVLVNSNRIRTLSREVAVSMSWNNFKFMMIEEFCPSYEIQKLETKLWNHAMVGAGHAAYTNRFHELARLVPYLVTPESKKIERYVYGLAPLIRGMVTATKPKTIKDKNGRDDNKRTRTRNAFATTVNPVGRENTSAWPKCTTCNSCHALGGPCRTCFNCNRPGHFARDCRVVPRNVNRVNVRNPTPAHGACHECRSTDHLKPTCPRLNRGQGPGGNLLNQFVANNEGQGHRNQRNQSRGIEPSKLGLRYEIEIVSEQLVEINKVIKGYKLEIEGHVFDIDLIPFGHGSFDVIIGLQFFSKIDLRSGYHQLRVHEDDILKTAFRTRYGHFKFIVMPFGLTNVPTFLGHVINGNEIHVDPSKIEAIKNWKAPRTLSEGEEQELAFQTLKDKLCKAPVLALLNGPKDFMVYCDASGLGLGRVLMQSGKVIAYASRQLNVDPTLMDQIP</sequence>
<evidence type="ECO:0000256" key="5">
    <source>
        <dbReference type="ARBA" id="ARBA00022750"/>
    </source>
</evidence>
<dbReference type="FunFam" id="3.10.10.10:FF:000007">
    <property type="entry name" value="Retrovirus-related Pol polyprotein from transposon 17.6-like Protein"/>
    <property type="match status" value="1"/>
</dbReference>
<dbReference type="Gene3D" id="3.10.10.10">
    <property type="entry name" value="HIV Type 1 Reverse Transcriptase, subunit A, domain 1"/>
    <property type="match status" value="1"/>
</dbReference>
<dbReference type="PROSITE" id="PS50158">
    <property type="entry name" value="ZF_CCHC"/>
    <property type="match status" value="1"/>
</dbReference>
<dbReference type="InterPro" id="IPR036875">
    <property type="entry name" value="Znf_CCHC_sf"/>
</dbReference>
<feature type="domain" description="CCHC-type" evidence="12">
    <location>
        <begin position="600"/>
        <end position="614"/>
    </location>
</feature>
<evidence type="ECO:0000256" key="11">
    <source>
        <dbReference type="PROSITE-ProRule" id="PRU00047"/>
    </source>
</evidence>
<accession>A0A6L2MXN7</accession>
<keyword evidence="2" id="KW-0808">Transferase</keyword>
<dbReference type="SMART" id="SM00343">
    <property type="entry name" value="ZnF_C2HC"/>
    <property type="match status" value="2"/>
</dbReference>
<dbReference type="InterPro" id="IPR041577">
    <property type="entry name" value="RT_RNaseH_2"/>
</dbReference>
<evidence type="ECO:0000256" key="10">
    <source>
        <dbReference type="ARBA" id="ARBA00023268"/>
    </source>
</evidence>
<keyword evidence="10" id="KW-0511">Multifunctional enzyme</keyword>
<dbReference type="PANTHER" id="PTHR37984">
    <property type="entry name" value="PROTEIN CBG26694"/>
    <property type="match status" value="1"/>
</dbReference>
<comment type="caution">
    <text evidence="13">The sequence shown here is derived from an EMBL/GenBank/DDBJ whole genome shotgun (WGS) entry which is preliminary data.</text>
</comment>
<dbReference type="EMBL" id="BKCJ010007732">
    <property type="protein sequence ID" value="GEU78731.1"/>
    <property type="molecule type" value="Genomic_DNA"/>
</dbReference>
<reference evidence="13" key="1">
    <citation type="journal article" date="2019" name="Sci. Rep.">
        <title>Draft genome of Tanacetum cinerariifolium, the natural source of mosquito coil.</title>
        <authorList>
            <person name="Yamashiro T."/>
            <person name="Shiraishi A."/>
            <person name="Satake H."/>
            <person name="Nakayama K."/>
        </authorList>
    </citation>
    <scope>NUCLEOTIDE SEQUENCE</scope>
</reference>
<evidence type="ECO:0000313" key="13">
    <source>
        <dbReference type="EMBL" id="GEU78731.1"/>
    </source>
</evidence>
<dbReference type="GO" id="GO:0004519">
    <property type="term" value="F:endonuclease activity"/>
    <property type="evidence" value="ECO:0007669"/>
    <property type="project" value="UniProtKB-KW"/>
</dbReference>
<evidence type="ECO:0000256" key="9">
    <source>
        <dbReference type="ARBA" id="ARBA00023125"/>
    </source>
</evidence>
<evidence type="ECO:0000256" key="2">
    <source>
        <dbReference type="ARBA" id="ARBA00022679"/>
    </source>
</evidence>
<dbReference type="AlphaFoldDB" id="A0A6L2MXN7"/>
<dbReference type="Pfam" id="PF17919">
    <property type="entry name" value="RT_RNaseH_2"/>
    <property type="match status" value="1"/>
</dbReference>
<dbReference type="Pfam" id="PF03732">
    <property type="entry name" value="Retrotrans_gag"/>
    <property type="match status" value="1"/>
</dbReference>
<keyword evidence="6" id="KW-0255">Endonuclease</keyword>
<dbReference type="GO" id="GO:0008270">
    <property type="term" value="F:zinc ion binding"/>
    <property type="evidence" value="ECO:0007669"/>
    <property type="project" value="UniProtKB-KW"/>
</dbReference>
<dbReference type="Gene3D" id="4.10.60.10">
    <property type="entry name" value="Zinc finger, CCHC-type"/>
    <property type="match status" value="1"/>
</dbReference>
<keyword evidence="4" id="KW-0540">Nuclease</keyword>
<keyword evidence="11" id="KW-0479">Metal-binding</keyword>
<dbReference type="CDD" id="cd01647">
    <property type="entry name" value="RT_LTR"/>
    <property type="match status" value="1"/>
</dbReference>
<keyword evidence="11" id="KW-0863">Zinc-finger</keyword>
<evidence type="ECO:0000256" key="8">
    <source>
        <dbReference type="ARBA" id="ARBA00022918"/>
    </source>
</evidence>
<organism evidence="13">
    <name type="scientific">Tanacetum cinerariifolium</name>
    <name type="common">Dalmatian daisy</name>
    <name type="synonym">Chrysanthemum cinerariifolium</name>
    <dbReference type="NCBI Taxonomy" id="118510"/>
    <lineage>
        <taxon>Eukaryota</taxon>
        <taxon>Viridiplantae</taxon>
        <taxon>Streptophyta</taxon>
        <taxon>Embryophyta</taxon>
        <taxon>Tracheophyta</taxon>
        <taxon>Spermatophyta</taxon>
        <taxon>Magnoliopsida</taxon>
        <taxon>eudicotyledons</taxon>
        <taxon>Gunneridae</taxon>
        <taxon>Pentapetalae</taxon>
        <taxon>asterids</taxon>
        <taxon>campanulids</taxon>
        <taxon>Asterales</taxon>
        <taxon>Asteraceae</taxon>
        <taxon>Asteroideae</taxon>
        <taxon>Anthemideae</taxon>
        <taxon>Anthemidinae</taxon>
        <taxon>Tanacetum</taxon>
    </lineage>
</organism>
<dbReference type="InterPro" id="IPR005162">
    <property type="entry name" value="Retrotrans_gag_dom"/>
</dbReference>
<gene>
    <name evidence="13" type="ORF">Tci_050709</name>
</gene>
<keyword evidence="3" id="KW-0548">Nucleotidyltransferase</keyword>
<evidence type="ECO:0000256" key="3">
    <source>
        <dbReference type="ARBA" id="ARBA00022695"/>
    </source>
</evidence>
<proteinExistence type="predicted"/>
<dbReference type="GO" id="GO:0003677">
    <property type="term" value="F:DNA binding"/>
    <property type="evidence" value="ECO:0007669"/>
    <property type="project" value="UniProtKB-KW"/>
</dbReference>
<dbReference type="SUPFAM" id="SSF57756">
    <property type="entry name" value="Retrovirus zinc finger-like domains"/>
    <property type="match status" value="1"/>
</dbReference>
<dbReference type="Gene3D" id="3.30.70.270">
    <property type="match status" value="1"/>
</dbReference>
<dbReference type="InterPro" id="IPR001878">
    <property type="entry name" value="Znf_CCHC"/>
</dbReference>
<dbReference type="PANTHER" id="PTHR37984:SF5">
    <property type="entry name" value="PROTEIN NYNRIN-LIKE"/>
    <property type="match status" value="1"/>
</dbReference>
<keyword evidence="9" id="KW-0238">DNA-binding</keyword>
<dbReference type="InterPro" id="IPR043502">
    <property type="entry name" value="DNA/RNA_pol_sf"/>
</dbReference>
<dbReference type="InterPro" id="IPR050951">
    <property type="entry name" value="Retrovirus_Pol_polyprotein"/>
</dbReference>
<evidence type="ECO:0000256" key="1">
    <source>
        <dbReference type="ARBA" id="ARBA00022670"/>
    </source>
</evidence>
<dbReference type="GO" id="GO:0004190">
    <property type="term" value="F:aspartic-type endopeptidase activity"/>
    <property type="evidence" value="ECO:0007669"/>
    <property type="project" value="UniProtKB-KW"/>
</dbReference>
<dbReference type="GO" id="GO:0003964">
    <property type="term" value="F:RNA-directed DNA polymerase activity"/>
    <property type="evidence" value="ECO:0007669"/>
    <property type="project" value="UniProtKB-KW"/>
</dbReference>
<dbReference type="SUPFAM" id="SSF56672">
    <property type="entry name" value="DNA/RNA polymerases"/>
    <property type="match status" value="1"/>
</dbReference>
<dbReference type="Pfam" id="PF00098">
    <property type="entry name" value="zf-CCHC"/>
    <property type="match status" value="1"/>
</dbReference>
<keyword evidence="1" id="KW-0645">Protease</keyword>
<evidence type="ECO:0000259" key="12">
    <source>
        <dbReference type="PROSITE" id="PS50158"/>
    </source>
</evidence>
<keyword evidence="5" id="KW-0064">Aspartyl protease</keyword>
<protein>
    <recommendedName>
        <fullName evidence="12">CCHC-type domain-containing protein</fullName>
    </recommendedName>
</protein>
<evidence type="ECO:0000256" key="4">
    <source>
        <dbReference type="ARBA" id="ARBA00022722"/>
    </source>
</evidence>
<dbReference type="GO" id="GO:0006508">
    <property type="term" value="P:proteolysis"/>
    <property type="evidence" value="ECO:0007669"/>
    <property type="project" value="UniProtKB-KW"/>
</dbReference>
<keyword evidence="11" id="KW-0862">Zinc</keyword>
<keyword evidence="8" id="KW-0695">RNA-directed DNA polymerase</keyword>
<evidence type="ECO:0000256" key="7">
    <source>
        <dbReference type="ARBA" id="ARBA00022801"/>
    </source>
</evidence>